<evidence type="ECO:0008006" key="4">
    <source>
        <dbReference type="Google" id="ProtNLM"/>
    </source>
</evidence>
<dbReference type="InterPro" id="IPR013761">
    <property type="entry name" value="SAM/pointed_sf"/>
</dbReference>
<evidence type="ECO:0000313" key="2">
    <source>
        <dbReference type="EMBL" id="KZS08379.1"/>
    </source>
</evidence>
<dbReference type="Gene3D" id="1.10.150.50">
    <property type="entry name" value="Transcription Factor, Ets-1"/>
    <property type="match status" value="1"/>
</dbReference>
<dbReference type="PANTHER" id="PTHR31912:SF34">
    <property type="entry name" value="NOTOCHORD-RELATED PROTEIN"/>
    <property type="match status" value="1"/>
</dbReference>
<evidence type="ECO:0000256" key="1">
    <source>
        <dbReference type="SAM" id="MobiDB-lite"/>
    </source>
</evidence>
<accession>A0A164R707</accession>
<gene>
    <name evidence="2" type="ORF">APZ42_027678</name>
</gene>
<dbReference type="PANTHER" id="PTHR31912">
    <property type="entry name" value="IP13529P"/>
    <property type="match status" value="1"/>
</dbReference>
<proteinExistence type="predicted"/>
<evidence type="ECO:0000313" key="3">
    <source>
        <dbReference type="Proteomes" id="UP000076858"/>
    </source>
</evidence>
<feature type="compositionally biased region" description="Low complexity" evidence="1">
    <location>
        <begin position="760"/>
        <end position="800"/>
    </location>
</feature>
<keyword evidence="3" id="KW-1185">Reference proteome</keyword>
<dbReference type="Proteomes" id="UP000076858">
    <property type="component" value="Unassembled WGS sequence"/>
</dbReference>
<organism evidence="2 3">
    <name type="scientific">Daphnia magna</name>
    <dbReference type="NCBI Taxonomy" id="35525"/>
    <lineage>
        <taxon>Eukaryota</taxon>
        <taxon>Metazoa</taxon>
        <taxon>Ecdysozoa</taxon>
        <taxon>Arthropoda</taxon>
        <taxon>Crustacea</taxon>
        <taxon>Branchiopoda</taxon>
        <taxon>Diplostraca</taxon>
        <taxon>Cladocera</taxon>
        <taxon>Anomopoda</taxon>
        <taxon>Daphniidae</taxon>
        <taxon>Daphnia</taxon>
    </lineage>
</organism>
<reference evidence="2 3" key="1">
    <citation type="submission" date="2016-03" db="EMBL/GenBank/DDBJ databases">
        <title>EvidentialGene: Evidence-directed Construction of Genes on Genomes.</title>
        <authorList>
            <person name="Gilbert D.G."/>
            <person name="Choi J.-H."/>
            <person name="Mockaitis K."/>
            <person name="Colbourne J."/>
            <person name="Pfrender M."/>
        </authorList>
    </citation>
    <scope>NUCLEOTIDE SEQUENCE [LARGE SCALE GENOMIC DNA]</scope>
    <source>
        <strain evidence="2 3">Xinb3</strain>
        <tissue evidence="2">Complete organism</tissue>
    </source>
</reference>
<name>A0A164R707_9CRUS</name>
<sequence>MAQANVRPRQNFSCFRCKFVIKGGYSSLTKHFRHDHAMKTCSKSKASLVCGQNGCKESFDNFSDFNYHLRFCKLFAKGSLPPQPIPVQPVQNPVSVNTEGDLDNSSQVCDLMGSSQSVELKDFFAKLMLDLKAKHNVHHAALDYLSLKLREGLNGFQTLECEGNNFERESTLATVIESFTQLGSQQKRTGYFKTNFNFIEPEELFVDRSTGTVMRNVRGSIAAVCADSKAAHELGGFLSPSANKFCRLCLIDRKDIKNCNCFDQLNMRNRNNYEDAVKESSDCIEKSRGTGILKGCLLNLSKYFHVAENFILDAMHDFLEGVVPFMIKLLLRYLISLPQTAISAALLNRRIELFHYAFNDLANKPSPKFTTKGLKKKGNYLTKQRAAQNWCLVRMLPFLIGDLVSEGNDHYTHFLQLLDIMDIVMSPKLANEHIVVLEDLIRQFVDKFTELYPDVQPINKFHHMVHFPDIIRLHGPPVNYWCMRYEAFLNIVKQYSKSTNNFVNFAKSTAVHLQSIFCANMIESDRFQKEQLQSGTSITGLFSSFVSHSIEIPPDRVVSKTKWIKFNGWEYRPNSVVLIKHSYESVSGLPEFAQVNTIFVYHGNPYFLVTSLITSKFDSHFHSFEVKMGETEEKSVVGLCELPECEPLWIIETLKEDSPAFFMEQEIDGETFLGLTAANLGEIGLKFGPKLKLTAYIARLKEAQPETSPVESLKNGCPTEEKDMENQNLVNEIVSAIDGGEINDWEVVIREFHTEDADNSTSSSSTNSGTSAGSISTSGVTPSGTNSTNSTVTNDPTPTNGATSEAEIGKIDVIKLLQQSAKGKEILENFNEREKPFLKDCEREEITRIVVADVVSKIGHLYPSTDTKEHMGASITNAFTCLKINRPGV</sequence>
<protein>
    <recommendedName>
        <fullName evidence="4">C2H2-type domain-containing protein</fullName>
    </recommendedName>
</protein>
<dbReference type="AlphaFoldDB" id="A0A164R707"/>
<feature type="region of interest" description="Disordered" evidence="1">
    <location>
        <begin position="755"/>
        <end position="805"/>
    </location>
</feature>
<dbReference type="EMBL" id="LRGB01002227">
    <property type="protein sequence ID" value="KZS08379.1"/>
    <property type="molecule type" value="Genomic_DNA"/>
</dbReference>
<dbReference type="OrthoDB" id="6368483at2759"/>
<comment type="caution">
    <text evidence="2">The sequence shown here is derived from an EMBL/GenBank/DDBJ whole genome shotgun (WGS) entry which is preliminary data.</text>
</comment>